<comment type="caution">
    <text evidence="1">The sequence shown here is derived from an EMBL/GenBank/DDBJ whole genome shotgun (WGS) entry which is preliminary data.</text>
</comment>
<evidence type="ECO:0000313" key="1">
    <source>
        <dbReference type="EMBL" id="MFD0738064.1"/>
    </source>
</evidence>
<gene>
    <name evidence="1" type="ORF">ACFQZQ_02005</name>
</gene>
<dbReference type="Proteomes" id="UP001597090">
    <property type="component" value="Unassembled WGS sequence"/>
</dbReference>
<organism evidence="1 2">
    <name type="scientific">Lysobacter koreensis</name>
    <dbReference type="NCBI Taxonomy" id="266122"/>
    <lineage>
        <taxon>Bacteria</taxon>
        <taxon>Pseudomonadati</taxon>
        <taxon>Pseudomonadota</taxon>
        <taxon>Gammaproteobacteria</taxon>
        <taxon>Lysobacterales</taxon>
        <taxon>Lysobacteraceae</taxon>
        <taxon>Lysobacter</taxon>
    </lineage>
</organism>
<keyword evidence="2" id="KW-1185">Reference proteome</keyword>
<evidence type="ECO:0008006" key="3">
    <source>
        <dbReference type="Google" id="ProtNLM"/>
    </source>
</evidence>
<evidence type="ECO:0000313" key="2">
    <source>
        <dbReference type="Proteomes" id="UP001597090"/>
    </source>
</evidence>
<name>A0ABW2YKT4_9GAMM</name>
<dbReference type="RefSeq" id="WP_386811011.1">
    <property type="nucleotide sequence ID" value="NZ_JBHTIH010000002.1"/>
</dbReference>
<reference evidence="2" key="1">
    <citation type="journal article" date="2019" name="Int. J. Syst. Evol. Microbiol.">
        <title>The Global Catalogue of Microorganisms (GCM) 10K type strain sequencing project: providing services to taxonomists for standard genome sequencing and annotation.</title>
        <authorList>
            <consortium name="The Broad Institute Genomics Platform"/>
            <consortium name="The Broad Institute Genome Sequencing Center for Infectious Disease"/>
            <person name="Wu L."/>
            <person name="Ma J."/>
        </authorList>
    </citation>
    <scope>NUCLEOTIDE SEQUENCE [LARGE SCALE GENOMIC DNA]</scope>
    <source>
        <strain evidence="2">CCUG 55491</strain>
    </source>
</reference>
<protein>
    <recommendedName>
        <fullName evidence="3">Serine protease</fullName>
    </recommendedName>
</protein>
<dbReference type="EMBL" id="JBHTIH010000002">
    <property type="protein sequence ID" value="MFD0738064.1"/>
    <property type="molecule type" value="Genomic_DNA"/>
</dbReference>
<accession>A0ABW2YKT4</accession>
<sequence>MNTDAMSRKLHNTISAVMVSGAVLVLGLTAANPSNVPDRSGTSHAQAIAAAIPTLAPVHVLGNAAEASRVDFESQAFATPPGVAKARHRKSGNSSRIRQSMAVPYFSFVSRG</sequence>
<proteinExistence type="predicted"/>